<comment type="caution">
    <text evidence="2">The sequence shown here is derived from an EMBL/GenBank/DDBJ whole genome shotgun (WGS) entry which is preliminary data.</text>
</comment>
<organism evidence="2 3">
    <name type="scientific">Myriangium duriaei CBS 260.36</name>
    <dbReference type="NCBI Taxonomy" id="1168546"/>
    <lineage>
        <taxon>Eukaryota</taxon>
        <taxon>Fungi</taxon>
        <taxon>Dikarya</taxon>
        <taxon>Ascomycota</taxon>
        <taxon>Pezizomycotina</taxon>
        <taxon>Dothideomycetes</taxon>
        <taxon>Dothideomycetidae</taxon>
        <taxon>Myriangiales</taxon>
        <taxon>Myriangiaceae</taxon>
        <taxon>Myriangium</taxon>
    </lineage>
</organism>
<evidence type="ECO:0000313" key="3">
    <source>
        <dbReference type="Proteomes" id="UP000799439"/>
    </source>
</evidence>
<protein>
    <submittedName>
        <fullName evidence="2">Uncharacterized protein</fullName>
    </submittedName>
</protein>
<dbReference type="EMBL" id="ML996094">
    <property type="protein sequence ID" value="KAF2147956.1"/>
    <property type="molecule type" value="Genomic_DNA"/>
</dbReference>
<reference evidence="2" key="1">
    <citation type="journal article" date="2020" name="Stud. Mycol.">
        <title>101 Dothideomycetes genomes: a test case for predicting lifestyles and emergence of pathogens.</title>
        <authorList>
            <person name="Haridas S."/>
            <person name="Albert R."/>
            <person name="Binder M."/>
            <person name="Bloem J."/>
            <person name="Labutti K."/>
            <person name="Salamov A."/>
            <person name="Andreopoulos B."/>
            <person name="Baker S."/>
            <person name="Barry K."/>
            <person name="Bills G."/>
            <person name="Bluhm B."/>
            <person name="Cannon C."/>
            <person name="Castanera R."/>
            <person name="Culley D."/>
            <person name="Daum C."/>
            <person name="Ezra D."/>
            <person name="Gonzalez J."/>
            <person name="Henrissat B."/>
            <person name="Kuo A."/>
            <person name="Liang C."/>
            <person name="Lipzen A."/>
            <person name="Lutzoni F."/>
            <person name="Magnuson J."/>
            <person name="Mondo S."/>
            <person name="Nolan M."/>
            <person name="Ohm R."/>
            <person name="Pangilinan J."/>
            <person name="Park H.-J."/>
            <person name="Ramirez L."/>
            <person name="Alfaro M."/>
            <person name="Sun H."/>
            <person name="Tritt A."/>
            <person name="Yoshinaga Y."/>
            <person name="Zwiers L.-H."/>
            <person name="Turgeon B."/>
            <person name="Goodwin S."/>
            <person name="Spatafora J."/>
            <person name="Crous P."/>
            <person name="Grigoriev I."/>
        </authorList>
    </citation>
    <scope>NUCLEOTIDE SEQUENCE</scope>
    <source>
        <strain evidence="2">CBS 260.36</strain>
    </source>
</reference>
<dbReference type="Proteomes" id="UP000799439">
    <property type="component" value="Unassembled WGS sequence"/>
</dbReference>
<evidence type="ECO:0000256" key="1">
    <source>
        <dbReference type="SAM" id="MobiDB-lite"/>
    </source>
</evidence>
<proteinExistence type="predicted"/>
<keyword evidence="3" id="KW-1185">Reference proteome</keyword>
<accession>A0A9P4MHJ9</accession>
<feature type="region of interest" description="Disordered" evidence="1">
    <location>
        <begin position="164"/>
        <end position="186"/>
    </location>
</feature>
<name>A0A9P4MHJ9_9PEZI</name>
<sequence length="186" mass="20489">MGLSSVTISSILWGNSSVSKWWYHSIPTSLSPLHAHDSSDTRSNKCPDQHTSRVDRALKGLLVRDVPSWVGVVLGVLQVNGCELINKSKMAESLFGRFGVVWRGWLLLQPLQQQINIVDFANLSLLLRKSEHTAQRYHVGDTIARVTLIVARAAVVLHSRPKAVDSGQTQRNSPLKGGQITFGDTV</sequence>
<gene>
    <name evidence="2" type="ORF">K461DRAFT_272147</name>
</gene>
<evidence type="ECO:0000313" key="2">
    <source>
        <dbReference type="EMBL" id="KAF2147956.1"/>
    </source>
</evidence>
<dbReference type="AlphaFoldDB" id="A0A9P4MHJ9"/>